<reference evidence="1 2" key="1">
    <citation type="submission" date="2020-02" db="EMBL/GenBank/DDBJ databases">
        <title>Draft genome sequence of two Spirosoma agri KCTC 52727 and Spirosoma terrae KCTC 52035.</title>
        <authorList>
            <person name="Rojas J."/>
            <person name="Ambika Manirajan B."/>
            <person name="Ratering S."/>
            <person name="Suarez C."/>
            <person name="Schnell S."/>
        </authorList>
    </citation>
    <scope>NUCLEOTIDE SEQUENCE [LARGE SCALE GENOMIC DNA]</scope>
    <source>
        <strain evidence="1 2">KCTC 52727</strain>
    </source>
</reference>
<proteinExistence type="predicted"/>
<dbReference type="InterPro" id="IPR056510">
    <property type="entry name" value="WapI"/>
</dbReference>
<name>A0A6M0IS88_9BACT</name>
<gene>
    <name evidence="1" type="ORF">GK091_28720</name>
</gene>
<protein>
    <submittedName>
        <fullName evidence="1">Uncharacterized protein</fullName>
    </submittedName>
</protein>
<dbReference type="Pfam" id="PF24716">
    <property type="entry name" value="WapI"/>
    <property type="match status" value="1"/>
</dbReference>
<dbReference type="Proteomes" id="UP000477386">
    <property type="component" value="Unassembled WGS sequence"/>
</dbReference>
<evidence type="ECO:0000313" key="1">
    <source>
        <dbReference type="EMBL" id="NEU70882.1"/>
    </source>
</evidence>
<dbReference type="AlphaFoldDB" id="A0A6M0IS88"/>
<sequence>MLIENEIKTRFIQLVVVESELHYYPTFKLSIQLKTEEITAKFDRSIWVSEVDVQNFIQQLEALDKSRNGKAKLSGMSPNDFDLIIENLDTLGHLSVCLSLKRESSLILDYKDSLKVCFEIDPTSIPSIKKSFTKEMTV</sequence>
<dbReference type="EMBL" id="JAAGNZ010000011">
    <property type="protein sequence ID" value="NEU70882.1"/>
    <property type="molecule type" value="Genomic_DNA"/>
</dbReference>
<keyword evidence="2" id="KW-1185">Reference proteome</keyword>
<organism evidence="1 2">
    <name type="scientific">Spirosoma agri</name>
    <dbReference type="NCBI Taxonomy" id="1987381"/>
    <lineage>
        <taxon>Bacteria</taxon>
        <taxon>Pseudomonadati</taxon>
        <taxon>Bacteroidota</taxon>
        <taxon>Cytophagia</taxon>
        <taxon>Cytophagales</taxon>
        <taxon>Cytophagaceae</taxon>
        <taxon>Spirosoma</taxon>
    </lineage>
</organism>
<accession>A0A6M0IS88</accession>
<comment type="caution">
    <text evidence="1">The sequence shown here is derived from an EMBL/GenBank/DDBJ whole genome shotgun (WGS) entry which is preliminary data.</text>
</comment>
<evidence type="ECO:0000313" key="2">
    <source>
        <dbReference type="Proteomes" id="UP000477386"/>
    </source>
</evidence>
<dbReference type="RefSeq" id="WP_164044196.1">
    <property type="nucleotide sequence ID" value="NZ_JAAGNZ010000011.1"/>
</dbReference>